<keyword evidence="1" id="KW-0808">Transferase</keyword>
<name>A0A7W8GCV5_9DEIO</name>
<reference evidence="1 2" key="1">
    <citation type="submission" date="2020-08" db="EMBL/GenBank/DDBJ databases">
        <title>Genomic Encyclopedia of Type Strains, Phase IV (KMG-IV): sequencing the most valuable type-strain genomes for metagenomic binning, comparative biology and taxonomic classification.</title>
        <authorList>
            <person name="Goeker M."/>
        </authorList>
    </citation>
    <scope>NUCLEOTIDE SEQUENCE [LARGE SCALE GENOMIC DNA]</scope>
    <source>
        <strain evidence="1 2">DSM 101791</strain>
    </source>
</reference>
<dbReference type="CDD" id="cd06223">
    <property type="entry name" value="PRTases_typeI"/>
    <property type="match status" value="1"/>
</dbReference>
<dbReference type="EMBL" id="JACHFN010000001">
    <property type="protein sequence ID" value="MBB5233143.1"/>
    <property type="molecule type" value="Genomic_DNA"/>
</dbReference>
<organism evidence="1 2">
    <name type="scientific">Deinococcus budaensis</name>
    <dbReference type="NCBI Taxonomy" id="1665626"/>
    <lineage>
        <taxon>Bacteria</taxon>
        <taxon>Thermotogati</taxon>
        <taxon>Deinococcota</taxon>
        <taxon>Deinococci</taxon>
        <taxon>Deinococcales</taxon>
        <taxon>Deinococcaceae</taxon>
        <taxon>Deinococcus</taxon>
    </lineage>
</organism>
<dbReference type="Proteomes" id="UP000525389">
    <property type="component" value="Unassembled WGS sequence"/>
</dbReference>
<gene>
    <name evidence="1" type="ORF">HNQ09_000560</name>
</gene>
<sequence length="186" mass="19749">MSLNLPALLAERGALRRGHTLFRNGLHADGWIEKGEVARDPATLDRVAAAQAASLHADFPDATLLVGAPACGAVLASFVARHLGLPVAYVLTGPDPGWHRMHVPRPGERAVSVDDLICTGTDARAVLAFLRRGGHTVLGVSAWLSRTGLEGERLATLMDAPFRTFPAASCPLCEAGRSLDFQAIRE</sequence>
<dbReference type="GO" id="GO:0004588">
    <property type="term" value="F:orotate phosphoribosyltransferase activity"/>
    <property type="evidence" value="ECO:0007669"/>
    <property type="project" value="UniProtKB-EC"/>
</dbReference>
<proteinExistence type="predicted"/>
<keyword evidence="2" id="KW-1185">Reference proteome</keyword>
<dbReference type="SUPFAM" id="SSF53271">
    <property type="entry name" value="PRTase-like"/>
    <property type="match status" value="1"/>
</dbReference>
<comment type="caution">
    <text evidence="1">The sequence shown here is derived from an EMBL/GenBank/DDBJ whole genome shotgun (WGS) entry which is preliminary data.</text>
</comment>
<dbReference type="RefSeq" id="WP_246363060.1">
    <property type="nucleotide sequence ID" value="NZ_JACHFN010000001.1"/>
</dbReference>
<protein>
    <submittedName>
        <fullName evidence="1">Orotate phosphoribosyltransferase</fullName>
        <ecNumber evidence="1">2.4.2.10</ecNumber>
    </submittedName>
</protein>
<evidence type="ECO:0000313" key="1">
    <source>
        <dbReference type="EMBL" id="MBB5233143.1"/>
    </source>
</evidence>
<evidence type="ECO:0000313" key="2">
    <source>
        <dbReference type="Proteomes" id="UP000525389"/>
    </source>
</evidence>
<dbReference type="InterPro" id="IPR000836">
    <property type="entry name" value="PRTase_dom"/>
</dbReference>
<keyword evidence="1" id="KW-0328">Glycosyltransferase</keyword>
<accession>A0A7W8GCV5</accession>
<dbReference type="EC" id="2.4.2.10" evidence="1"/>
<dbReference type="Gene3D" id="3.40.50.2020">
    <property type="match status" value="1"/>
</dbReference>
<dbReference type="AlphaFoldDB" id="A0A7W8GCV5"/>
<dbReference type="InterPro" id="IPR029057">
    <property type="entry name" value="PRTase-like"/>
</dbReference>